<dbReference type="InterPro" id="IPR018247">
    <property type="entry name" value="EF_Hand_1_Ca_BS"/>
</dbReference>
<name>A0A4Z2DP54_SCHJA</name>
<evidence type="ECO:0000313" key="3">
    <source>
        <dbReference type="EMBL" id="TNN18219.1"/>
    </source>
</evidence>
<dbReference type="PANTHER" id="PTHR10827">
    <property type="entry name" value="RETICULOCALBIN"/>
    <property type="match status" value="1"/>
</dbReference>
<dbReference type="PROSITE" id="PS00018">
    <property type="entry name" value="EF_HAND_1"/>
    <property type="match status" value="2"/>
</dbReference>
<feature type="domain" description="EF-hand" evidence="2">
    <location>
        <begin position="40"/>
        <end position="75"/>
    </location>
</feature>
<dbReference type="EMBL" id="SKCS01000080">
    <property type="protein sequence ID" value="TNN18219.1"/>
    <property type="molecule type" value="Genomic_DNA"/>
</dbReference>
<reference evidence="3 4" key="1">
    <citation type="submission" date="2019-03" db="EMBL/GenBank/DDBJ databases">
        <title>An improved genome assembly of the fluke Schistosoma japonicum.</title>
        <authorList>
            <person name="Hu W."/>
            <person name="Luo F."/>
            <person name="Yin M."/>
            <person name="Mo X."/>
            <person name="Sun C."/>
            <person name="Wu Q."/>
            <person name="Zhu B."/>
            <person name="Xiang M."/>
            <person name="Wang J."/>
            <person name="Wang Y."/>
            <person name="Zhang T."/>
            <person name="Xu B."/>
            <person name="Zheng H."/>
            <person name="Feng Z."/>
        </authorList>
    </citation>
    <scope>NUCLEOTIDE SEQUENCE [LARGE SCALE GENOMIC DNA]</scope>
    <source>
        <strain evidence="3">HuSjv2</strain>
        <tissue evidence="3">Worms</tissue>
    </source>
</reference>
<dbReference type="OrthoDB" id="6223661at2759"/>
<dbReference type="GO" id="GO:0005509">
    <property type="term" value="F:calcium ion binding"/>
    <property type="evidence" value="ECO:0007669"/>
    <property type="project" value="InterPro"/>
</dbReference>
<dbReference type="STRING" id="6182.A0A4Z2DP54"/>
<comment type="caution">
    <text evidence="3">The sequence shown here is derived from an EMBL/GenBank/DDBJ whole genome shotgun (WGS) entry which is preliminary data.</text>
</comment>
<dbReference type="AlphaFoldDB" id="A0A4Z2DP54"/>
<organism evidence="3 4">
    <name type="scientific">Schistosoma japonicum</name>
    <name type="common">Blood fluke</name>
    <dbReference type="NCBI Taxonomy" id="6182"/>
    <lineage>
        <taxon>Eukaryota</taxon>
        <taxon>Metazoa</taxon>
        <taxon>Spiralia</taxon>
        <taxon>Lophotrochozoa</taxon>
        <taxon>Platyhelminthes</taxon>
        <taxon>Trematoda</taxon>
        <taxon>Digenea</taxon>
        <taxon>Strigeidida</taxon>
        <taxon>Schistosomatoidea</taxon>
        <taxon>Schistosomatidae</taxon>
        <taxon>Schistosoma</taxon>
    </lineage>
</organism>
<protein>
    <submittedName>
        <fullName evidence="3">Calumenin</fullName>
    </submittedName>
</protein>
<dbReference type="InterPro" id="IPR002048">
    <property type="entry name" value="EF_hand_dom"/>
</dbReference>
<dbReference type="PROSITE" id="PS50222">
    <property type="entry name" value="EF_HAND_2"/>
    <property type="match status" value="1"/>
</dbReference>
<accession>A0A4Z2DP54</accession>
<keyword evidence="1" id="KW-0106">Calcium</keyword>
<dbReference type="GO" id="GO:0005783">
    <property type="term" value="C:endoplasmic reticulum"/>
    <property type="evidence" value="ECO:0007669"/>
    <property type="project" value="TreeGrafter"/>
</dbReference>
<dbReference type="SUPFAM" id="SSF47473">
    <property type="entry name" value="EF-hand"/>
    <property type="match status" value="1"/>
</dbReference>
<sequence length="92" mass="10747">MNKDALIVERENFKNYDINADGKLDHDEMALWITPGFNRTATDEMEHLFNETDKDKDGLLTKEEVIDQHDLWVGSQATDYGRHLENLPRDEL</sequence>
<proteinExistence type="predicted"/>
<dbReference type="InterPro" id="IPR011992">
    <property type="entry name" value="EF-hand-dom_pair"/>
</dbReference>
<keyword evidence="4" id="KW-1185">Reference proteome</keyword>
<dbReference type="Gene3D" id="1.10.238.10">
    <property type="entry name" value="EF-hand"/>
    <property type="match status" value="1"/>
</dbReference>
<dbReference type="Pfam" id="PF13499">
    <property type="entry name" value="EF-hand_7"/>
    <property type="match status" value="1"/>
</dbReference>
<gene>
    <name evidence="3" type="ORF">EWB00_010513</name>
</gene>
<evidence type="ECO:0000313" key="4">
    <source>
        <dbReference type="Proteomes" id="UP000311919"/>
    </source>
</evidence>
<evidence type="ECO:0000256" key="1">
    <source>
        <dbReference type="ARBA" id="ARBA00022837"/>
    </source>
</evidence>
<dbReference type="PANTHER" id="PTHR10827:SF95">
    <property type="entry name" value="LD34388P"/>
    <property type="match status" value="1"/>
</dbReference>
<evidence type="ECO:0000259" key="2">
    <source>
        <dbReference type="PROSITE" id="PS50222"/>
    </source>
</evidence>
<dbReference type="Proteomes" id="UP000311919">
    <property type="component" value="Unassembled WGS sequence"/>
</dbReference>